<dbReference type="GO" id="GO:0003723">
    <property type="term" value="F:RNA binding"/>
    <property type="evidence" value="ECO:0007669"/>
    <property type="project" value="UniProtKB-KW"/>
</dbReference>
<organism evidence="3 4">
    <name type="scientific">Candidatus Ureaplasma intestinipullorum</name>
    <dbReference type="NCBI Taxonomy" id="2838770"/>
    <lineage>
        <taxon>Bacteria</taxon>
        <taxon>Bacillati</taxon>
        <taxon>Mycoplasmatota</taxon>
        <taxon>Mycoplasmoidales</taxon>
        <taxon>Mycoplasmoidaceae</taxon>
        <taxon>Ureaplasma</taxon>
    </lineage>
</organism>
<dbReference type="InterPro" id="IPR035926">
    <property type="entry name" value="NusB-like_sf"/>
</dbReference>
<evidence type="ECO:0000313" key="3">
    <source>
        <dbReference type="EMBL" id="MBU3830936.1"/>
    </source>
</evidence>
<evidence type="ECO:0000256" key="1">
    <source>
        <dbReference type="ARBA" id="ARBA00022884"/>
    </source>
</evidence>
<dbReference type="Proteomes" id="UP000824247">
    <property type="component" value="Unassembled WGS sequence"/>
</dbReference>
<feature type="domain" description="NusB/RsmB/TIM44" evidence="2">
    <location>
        <begin position="51"/>
        <end position="132"/>
    </location>
</feature>
<comment type="caution">
    <text evidence="3">The sequence shown here is derived from an EMBL/GenBank/DDBJ whole genome shotgun (WGS) entry which is preliminary data.</text>
</comment>
<sequence>MSNSDSKILTQWEKRVKLTKFFYTYLIKFNIGIDINKEAIEDFNLDAEQLKVFEYFLNNKSKIIDLINENTNKNWDCSRLNLVDQAVLFETYSESKVLNTNKHILIDQALITIKKYSDYDNYKYINAILDKIL</sequence>
<reference evidence="3" key="1">
    <citation type="journal article" date="2021" name="PeerJ">
        <title>Extensive microbial diversity within the chicken gut microbiome revealed by metagenomics and culture.</title>
        <authorList>
            <person name="Gilroy R."/>
            <person name="Ravi A."/>
            <person name="Getino M."/>
            <person name="Pursley I."/>
            <person name="Horton D.L."/>
            <person name="Alikhan N.F."/>
            <person name="Baker D."/>
            <person name="Gharbi K."/>
            <person name="Hall N."/>
            <person name="Watson M."/>
            <person name="Adriaenssens E.M."/>
            <person name="Foster-Nyarko E."/>
            <person name="Jarju S."/>
            <person name="Secka A."/>
            <person name="Antonio M."/>
            <person name="Oren A."/>
            <person name="Chaudhuri R.R."/>
            <person name="La Ragione R."/>
            <person name="Hildebrand F."/>
            <person name="Pallen M.J."/>
        </authorList>
    </citation>
    <scope>NUCLEOTIDE SEQUENCE</scope>
    <source>
        <strain evidence="3">A5-1222</strain>
    </source>
</reference>
<dbReference type="SUPFAM" id="SSF48013">
    <property type="entry name" value="NusB-like"/>
    <property type="match status" value="1"/>
</dbReference>
<protein>
    <submittedName>
        <fullName evidence="3">DUF1948 domain-containing protein</fullName>
    </submittedName>
</protein>
<dbReference type="Gene3D" id="1.10.940.10">
    <property type="entry name" value="NusB-like"/>
    <property type="match status" value="1"/>
</dbReference>
<evidence type="ECO:0000259" key="2">
    <source>
        <dbReference type="Pfam" id="PF01029"/>
    </source>
</evidence>
<name>A0A9E2KVH4_9BACT</name>
<dbReference type="GO" id="GO:0006355">
    <property type="term" value="P:regulation of DNA-templated transcription"/>
    <property type="evidence" value="ECO:0007669"/>
    <property type="project" value="InterPro"/>
</dbReference>
<dbReference type="AlphaFoldDB" id="A0A9E2KVH4"/>
<dbReference type="Pfam" id="PF01029">
    <property type="entry name" value="NusB"/>
    <property type="match status" value="1"/>
</dbReference>
<gene>
    <name evidence="3" type="ORF">H9897_02165</name>
</gene>
<evidence type="ECO:0000313" key="4">
    <source>
        <dbReference type="Proteomes" id="UP000824247"/>
    </source>
</evidence>
<keyword evidence="1" id="KW-0694">RNA-binding</keyword>
<proteinExistence type="predicted"/>
<reference evidence="3" key="2">
    <citation type="submission" date="2021-04" db="EMBL/GenBank/DDBJ databases">
        <authorList>
            <person name="Gilroy R."/>
        </authorList>
    </citation>
    <scope>NUCLEOTIDE SEQUENCE</scope>
    <source>
        <strain evidence="3">A5-1222</strain>
    </source>
</reference>
<accession>A0A9E2KVH4</accession>
<dbReference type="EMBL" id="JAHLFM010000030">
    <property type="protein sequence ID" value="MBU3830936.1"/>
    <property type="molecule type" value="Genomic_DNA"/>
</dbReference>
<dbReference type="InterPro" id="IPR006027">
    <property type="entry name" value="NusB_RsmB_TIM44"/>
</dbReference>